<dbReference type="Pfam" id="PF08386">
    <property type="entry name" value="Abhydrolase_4"/>
    <property type="match status" value="1"/>
</dbReference>
<dbReference type="InterPro" id="IPR029058">
    <property type="entry name" value="AB_hydrolase_fold"/>
</dbReference>
<sequence>MKKLIAVLLGLISLLSVSGCDAGRPNAPASGEEAYGSNEITITAGDTILNAVMYDNDTARAFMDLLPLTLPTIERSGLAKGVHLPEFLPYDEAALTREYSLGEIGYWPGGDIAIFYNDTRFEQTIVDVIQIGKIEQGVELFEQYDGEVTITRTRPEERIFEYERSEMYASVNGAEIYGTAYTPVGAGESMPAVILSHGYGGNYNTNASYAQTFARHGYFAYTFDFRGGSPGSRSDGSTIEMSIFTEEEDLKAVVSMVQSLDAIDKERIFLFGTSQGGLVSAMAAADLQEEICGTILLYPAFSIVDDAREMFSAAENVPDTVDFMWMTVGRAYFENLFGYDPYTDAARYEKEVLILHGDRDGIVPLSASQKAAEYYDSAQLYVIEGAGHGFGGSDQELAESYILRYLREHS</sequence>
<feature type="domain" description="Cyclophilin-like" evidence="5">
    <location>
        <begin position="42"/>
        <end position="151"/>
    </location>
</feature>
<organism evidence="6 7">
    <name type="scientific">Candidatus Egerieisoma faecipullorum</name>
    <dbReference type="NCBI Taxonomy" id="2840963"/>
    <lineage>
        <taxon>Bacteria</taxon>
        <taxon>Bacillati</taxon>
        <taxon>Bacillota</taxon>
        <taxon>Clostridia</taxon>
        <taxon>Eubacteriales</taxon>
        <taxon>Clostridiaceae</taxon>
        <taxon>Clostridiaceae incertae sedis</taxon>
        <taxon>Candidatus Egerieisoma</taxon>
    </lineage>
</organism>
<comment type="caution">
    <text evidence="6">The sequence shown here is derived from an EMBL/GenBank/DDBJ whole genome shotgun (WGS) entry which is preliminary data.</text>
</comment>
<dbReference type="InterPro" id="IPR041183">
    <property type="entry name" value="Cyclophilin-like"/>
</dbReference>
<accession>A0A9D1I6Q1</accession>
<feature type="signal peptide" evidence="2">
    <location>
        <begin position="1"/>
        <end position="22"/>
    </location>
</feature>
<dbReference type="Pfam" id="PF12146">
    <property type="entry name" value="Hydrolase_4"/>
    <property type="match status" value="1"/>
</dbReference>
<dbReference type="Pfam" id="PF18050">
    <property type="entry name" value="Cyclophil_like2"/>
    <property type="match status" value="1"/>
</dbReference>
<evidence type="ECO:0000259" key="3">
    <source>
        <dbReference type="Pfam" id="PF08386"/>
    </source>
</evidence>
<keyword evidence="1 6" id="KW-0378">Hydrolase</keyword>
<evidence type="ECO:0000256" key="1">
    <source>
        <dbReference type="ARBA" id="ARBA00022801"/>
    </source>
</evidence>
<dbReference type="AlphaFoldDB" id="A0A9D1I6Q1"/>
<evidence type="ECO:0000313" key="7">
    <source>
        <dbReference type="Proteomes" id="UP000824089"/>
    </source>
</evidence>
<dbReference type="SUPFAM" id="SSF50891">
    <property type="entry name" value="Cyclophilin-like"/>
    <property type="match status" value="1"/>
</dbReference>
<reference evidence="6" key="1">
    <citation type="submission" date="2020-10" db="EMBL/GenBank/DDBJ databases">
        <authorList>
            <person name="Gilroy R."/>
        </authorList>
    </citation>
    <scope>NUCLEOTIDE SEQUENCE</scope>
    <source>
        <strain evidence="6">CHK195-4489</strain>
    </source>
</reference>
<dbReference type="PANTHER" id="PTHR22946:SF9">
    <property type="entry name" value="POLYKETIDE TRANSFERASE AF380"/>
    <property type="match status" value="1"/>
</dbReference>
<name>A0A9D1I6Q1_9CLOT</name>
<evidence type="ECO:0000313" key="6">
    <source>
        <dbReference type="EMBL" id="HIU29416.1"/>
    </source>
</evidence>
<dbReference type="Gene3D" id="3.40.50.1820">
    <property type="entry name" value="alpha/beta hydrolase"/>
    <property type="match status" value="1"/>
</dbReference>
<evidence type="ECO:0000256" key="2">
    <source>
        <dbReference type="SAM" id="SignalP"/>
    </source>
</evidence>
<dbReference type="InterPro" id="IPR050261">
    <property type="entry name" value="FrsA_esterase"/>
</dbReference>
<proteinExistence type="predicted"/>
<protein>
    <submittedName>
        <fullName evidence="6">Alpha/beta fold hydrolase</fullName>
    </submittedName>
</protein>
<feature type="chain" id="PRO_5038994061" evidence="2">
    <location>
        <begin position="23"/>
        <end position="410"/>
    </location>
</feature>
<dbReference type="InterPro" id="IPR013595">
    <property type="entry name" value="Pept_S33_TAP-like_C"/>
</dbReference>
<evidence type="ECO:0000259" key="4">
    <source>
        <dbReference type="Pfam" id="PF12146"/>
    </source>
</evidence>
<feature type="domain" description="Peptidase S33 tripeptidyl aminopeptidase-like C-terminal" evidence="3">
    <location>
        <begin position="346"/>
        <end position="408"/>
    </location>
</feature>
<dbReference type="EMBL" id="DVMM01000077">
    <property type="protein sequence ID" value="HIU29416.1"/>
    <property type="molecule type" value="Genomic_DNA"/>
</dbReference>
<keyword evidence="2" id="KW-0732">Signal</keyword>
<dbReference type="Gene3D" id="2.40.100.20">
    <property type="match status" value="1"/>
</dbReference>
<dbReference type="InterPro" id="IPR022742">
    <property type="entry name" value="Hydrolase_4"/>
</dbReference>
<feature type="domain" description="Serine aminopeptidase S33" evidence="4">
    <location>
        <begin position="191"/>
        <end position="313"/>
    </location>
</feature>
<dbReference type="PANTHER" id="PTHR22946">
    <property type="entry name" value="DIENELACTONE HYDROLASE DOMAIN-CONTAINING PROTEIN-RELATED"/>
    <property type="match status" value="1"/>
</dbReference>
<evidence type="ECO:0000259" key="5">
    <source>
        <dbReference type="Pfam" id="PF18050"/>
    </source>
</evidence>
<dbReference type="SUPFAM" id="SSF53474">
    <property type="entry name" value="alpha/beta-Hydrolases"/>
    <property type="match status" value="1"/>
</dbReference>
<gene>
    <name evidence="6" type="ORF">IAD50_03865</name>
</gene>
<reference evidence="6" key="2">
    <citation type="journal article" date="2021" name="PeerJ">
        <title>Extensive microbial diversity within the chicken gut microbiome revealed by metagenomics and culture.</title>
        <authorList>
            <person name="Gilroy R."/>
            <person name="Ravi A."/>
            <person name="Getino M."/>
            <person name="Pursley I."/>
            <person name="Horton D.L."/>
            <person name="Alikhan N.F."/>
            <person name="Baker D."/>
            <person name="Gharbi K."/>
            <person name="Hall N."/>
            <person name="Watson M."/>
            <person name="Adriaenssens E.M."/>
            <person name="Foster-Nyarko E."/>
            <person name="Jarju S."/>
            <person name="Secka A."/>
            <person name="Antonio M."/>
            <person name="Oren A."/>
            <person name="Chaudhuri R.R."/>
            <person name="La Ragione R."/>
            <person name="Hildebrand F."/>
            <person name="Pallen M.J."/>
        </authorList>
    </citation>
    <scope>NUCLEOTIDE SEQUENCE</scope>
    <source>
        <strain evidence="6">CHK195-4489</strain>
    </source>
</reference>
<dbReference type="PROSITE" id="PS51257">
    <property type="entry name" value="PROKAR_LIPOPROTEIN"/>
    <property type="match status" value="1"/>
</dbReference>
<dbReference type="Proteomes" id="UP000824089">
    <property type="component" value="Unassembled WGS sequence"/>
</dbReference>
<dbReference type="GO" id="GO:0052689">
    <property type="term" value="F:carboxylic ester hydrolase activity"/>
    <property type="evidence" value="ECO:0007669"/>
    <property type="project" value="UniProtKB-ARBA"/>
</dbReference>
<dbReference type="InterPro" id="IPR029000">
    <property type="entry name" value="Cyclophilin-like_dom_sf"/>
</dbReference>